<dbReference type="Proteomes" id="UP001620645">
    <property type="component" value="Unassembled WGS sequence"/>
</dbReference>
<dbReference type="InterPro" id="IPR027417">
    <property type="entry name" value="P-loop_NTPase"/>
</dbReference>
<sequence length="395" mass="46412">MNGKRGEKEKETPGEAKLAKISDGRTEDRGVRRLVQELHGLKNRNVFFRAGVVAHIEDLRDARLSQLVTGFQAVCRWHCAKFDVAHRHKQISAYRLIQSNIRAWLQLRTWPWFKLYSRARPLCVKGKAQQELEKVQETYQMVQESLQREQELTEKKWTRQVKLALSKRIDFKLRTLADELHKQELTESKLAKERKQQQELAAKLQNDLQMEAERNAAEKAHRQKLQQTLESVENEMDRERRARAEQEKARRKFEGEVRIARENLDEMGKQRQDMETSLKRKEADLLRCPSEMDARCKEMEAELEAERQARARSERGRGEIQYEADELQERLEQQAQATQSQIEANKKKDAEVAKLRREIDQLKLTFESQATALKSNKLGKKRMDKSEGIAVIKWN</sequence>
<gene>
    <name evidence="3" type="ORF">niasHS_005627</name>
</gene>
<evidence type="ECO:0000313" key="4">
    <source>
        <dbReference type="Proteomes" id="UP001620645"/>
    </source>
</evidence>
<reference evidence="3 4" key="1">
    <citation type="submission" date="2024-10" db="EMBL/GenBank/DDBJ databases">
        <authorList>
            <person name="Kim D."/>
        </authorList>
    </citation>
    <scope>NUCLEOTIDE SEQUENCE [LARGE SCALE GENOMIC DNA]</scope>
    <source>
        <strain evidence="3">Taebaek</strain>
    </source>
</reference>
<accession>A0ABD2JZ57</accession>
<dbReference type="Gene3D" id="1.20.5.340">
    <property type="match status" value="1"/>
</dbReference>
<evidence type="ECO:0000256" key="2">
    <source>
        <dbReference type="SAM" id="MobiDB-lite"/>
    </source>
</evidence>
<comment type="caution">
    <text evidence="3">The sequence shown here is derived from an EMBL/GenBank/DDBJ whole genome shotgun (WGS) entry which is preliminary data.</text>
</comment>
<protein>
    <recommendedName>
        <fullName evidence="5">Myosin heavy chain</fullName>
    </recommendedName>
</protein>
<feature type="region of interest" description="Disordered" evidence="2">
    <location>
        <begin position="323"/>
        <end position="350"/>
    </location>
</feature>
<evidence type="ECO:0000313" key="3">
    <source>
        <dbReference type="EMBL" id="KAL3095868.1"/>
    </source>
</evidence>
<organism evidence="3 4">
    <name type="scientific">Heterodera schachtii</name>
    <name type="common">Sugarbeet cyst nematode worm</name>
    <name type="synonym">Tylenchus schachtii</name>
    <dbReference type="NCBI Taxonomy" id="97005"/>
    <lineage>
        <taxon>Eukaryota</taxon>
        <taxon>Metazoa</taxon>
        <taxon>Ecdysozoa</taxon>
        <taxon>Nematoda</taxon>
        <taxon>Chromadorea</taxon>
        <taxon>Rhabditida</taxon>
        <taxon>Tylenchina</taxon>
        <taxon>Tylenchomorpha</taxon>
        <taxon>Tylenchoidea</taxon>
        <taxon>Heteroderidae</taxon>
        <taxon>Heteroderinae</taxon>
        <taxon>Heterodera</taxon>
    </lineage>
</organism>
<feature type="region of interest" description="Disordered" evidence="2">
    <location>
        <begin position="1"/>
        <end position="24"/>
    </location>
</feature>
<evidence type="ECO:0008006" key="5">
    <source>
        <dbReference type="Google" id="ProtNLM"/>
    </source>
</evidence>
<dbReference type="Gene3D" id="1.20.5.4820">
    <property type="match status" value="1"/>
</dbReference>
<dbReference type="SUPFAM" id="SSF52540">
    <property type="entry name" value="P-loop containing nucleoside triphosphate hydrolases"/>
    <property type="match status" value="1"/>
</dbReference>
<keyword evidence="1" id="KW-0175">Coiled coil</keyword>
<keyword evidence="4" id="KW-1185">Reference proteome</keyword>
<dbReference type="EMBL" id="JBICCN010000078">
    <property type="protein sequence ID" value="KAL3095868.1"/>
    <property type="molecule type" value="Genomic_DNA"/>
</dbReference>
<dbReference type="SUPFAM" id="SSF90257">
    <property type="entry name" value="Myosin rod fragments"/>
    <property type="match status" value="1"/>
</dbReference>
<proteinExistence type="predicted"/>
<name>A0ABD2JZ57_HETSC</name>
<feature type="coiled-coil region" evidence="1">
    <location>
        <begin position="125"/>
        <end position="152"/>
    </location>
</feature>
<dbReference type="AlphaFoldDB" id="A0ABD2JZ57"/>
<evidence type="ECO:0000256" key="1">
    <source>
        <dbReference type="SAM" id="Coils"/>
    </source>
</evidence>